<name>A0A4R3YJ26_9GAMM</name>
<evidence type="ECO:0000259" key="1">
    <source>
        <dbReference type="Pfam" id="PF26002"/>
    </source>
</evidence>
<dbReference type="PANTHER" id="PTHR30386:SF28">
    <property type="entry name" value="EXPORTED PROTEIN"/>
    <property type="match status" value="1"/>
</dbReference>
<dbReference type="EMBL" id="SMCS01000008">
    <property type="protein sequence ID" value="TCV92121.1"/>
    <property type="molecule type" value="Genomic_DNA"/>
</dbReference>
<dbReference type="Pfam" id="PF26002">
    <property type="entry name" value="Beta-barrel_AprE"/>
    <property type="match status" value="1"/>
</dbReference>
<accession>A0A4R3YJ26</accession>
<dbReference type="Proteomes" id="UP000295645">
    <property type="component" value="Unassembled WGS sequence"/>
</dbReference>
<evidence type="ECO:0000313" key="2">
    <source>
        <dbReference type="EMBL" id="TCV92121.1"/>
    </source>
</evidence>
<gene>
    <name evidence="2" type="ORF">EC912_108115</name>
</gene>
<comment type="caution">
    <text evidence="2">The sequence shown here is derived from an EMBL/GenBank/DDBJ whole genome shotgun (WGS) entry which is preliminary data.</text>
</comment>
<dbReference type="InterPro" id="IPR058982">
    <property type="entry name" value="Beta-barrel_AprE"/>
</dbReference>
<proteinExistence type="predicted"/>
<dbReference type="Gene3D" id="2.40.30.170">
    <property type="match status" value="1"/>
</dbReference>
<dbReference type="InterPro" id="IPR050739">
    <property type="entry name" value="MFP"/>
</dbReference>
<evidence type="ECO:0000313" key="3">
    <source>
        <dbReference type="Proteomes" id="UP000295645"/>
    </source>
</evidence>
<organism evidence="2 3">
    <name type="scientific">Luteibacter rhizovicinus</name>
    <dbReference type="NCBI Taxonomy" id="242606"/>
    <lineage>
        <taxon>Bacteria</taxon>
        <taxon>Pseudomonadati</taxon>
        <taxon>Pseudomonadota</taxon>
        <taxon>Gammaproteobacteria</taxon>
        <taxon>Lysobacterales</taxon>
        <taxon>Rhodanobacteraceae</taxon>
        <taxon>Luteibacter</taxon>
    </lineage>
</organism>
<protein>
    <submittedName>
        <fullName evidence="2">Membrane fusion protein</fullName>
    </submittedName>
</protein>
<dbReference type="PANTHER" id="PTHR30386">
    <property type="entry name" value="MEMBRANE FUSION SUBUNIT OF EMRAB-TOLC MULTIDRUG EFFLUX PUMP"/>
    <property type="match status" value="1"/>
</dbReference>
<feature type="domain" description="AprE-like beta-barrel" evidence="1">
    <location>
        <begin position="214"/>
        <end position="308"/>
    </location>
</feature>
<keyword evidence="3" id="KW-1185">Reference proteome</keyword>
<dbReference type="AlphaFoldDB" id="A0A4R3YJ26"/>
<dbReference type="PRINTS" id="PR01490">
    <property type="entry name" value="RTXTOXIND"/>
</dbReference>
<reference evidence="2 3" key="1">
    <citation type="submission" date="2019-03" db="EMBL/GenBank/DDBJ databases">
        <title>Above-ground endophytic microbial communities from plants in different locations in the United States.</title>
        <authorList>
            <person name="Frank C."/>
        </authorList>
    </citation>
    <scope>NUCLEOTIDE SEQUENCE [LARGE SCALE GENOMIC DNA]</scope>
    <source>
        <strain evidence="2 3">LP_13_YM</strain>
    </source>
</reference>
<sequence>MAVLGQPLVTLSGERSSEALGDTSASIVQALRSDAVRIRADMVSARQLNDDQAIAFRKQQDTGAQQIAQIDKQLELQRSQIKLQEGMLEKVNPLLAKGYISAFQVQQQQSQLISAQAEFQGLLRQRADAAQQVTTSGAQLAQLPLQLETRLSELRGQLSTSVQALAQAEAERSVVLRAAQSGTVSSILIKEGQVAAQNQTVLNLIPQDSRLQAQLLVKSDAVGFLKIGTRVMVHLQAFPYQKFGAQHGEIEDISHSALSPQEVMVVLGQPQVEQQPLFRINVKLADQQVVAYGIPQQFKAGMAVDADLLLDKRRIIEWLFEPLLGMRKRYVEEHG</sequence>